<evidence type="ECO:0000259" key="9">
    <source>
        <dbReference type="Pfam" id="PF02771"/>
    </source>
</evidence>
<evidence type="ECO:0000259" key="8">
    <source>
        <dbReference type="Pfam" id="PF02770"/>
    </source>
</evidence>
<comment type="caution">
    <text evidence="10">The sequence shown here is derived from an EMBL/GenBank/DDBJ whole genome shotgun (WGS) entry which is preliminary data.</text>
</comment>
<dbReference type="EMBL" id="AWQS01000056">
    <property type="protein sequence ID" value="EWT06276.1"/>
    <property type="molecule type" value="Genomic_DNA"/>
</dbReference>
<keyword evidence="3 6" id="KW-0285">Flavoprotein</keyword>
<dbReference type="InterPro" id="IPR009100">
    <property type="entry name" value="AcylCoA_DH/oxidase_NM_dom_sf"/>
</dbReference>
<keyword evidence="5 6" id="KW-0560">Oxidoreductase</keyword>
<dbReference type="InterPro" id="IPR046373">
    <property type="entry name" value="Acyl-CoA_Oxase/DH_mid-dom_sf"/>
</dbReference>
<dbReference type="InterPro" id="IPR036250">
    <property type="entry name" value="AcylCo_DH-like_C"/>
</dbReference>
<accession>W9GJ55</accession>
<dbReference type="OrthoDB" id="9770681at2"/>
<evidence type="ECO:0000256" key="3">
    <source>
        <dbReference type="ARBA" id="ARBA00022630"/>
    </source>
</evidence>
<dbReference type="InterPro" id="IPR006089">
    <property type="entry name" value="Acyl-CoA_DH_CS"/>
</dbReference>
<dbReference type="RefSeq" id="WP_034715805.1">
    <property type="nucleotide sequence ID" value="NZ_AWQS01000056.1"/>
</dbReference>
<protein>
    <submittedName>
        <fullName evidence="10">Acyl-CoA dehydrogenase</fullName>
    </submittedName>
</protein>
<dbReference type="PANTHER" id="PTHR43884:SF12">
    <property type="entry name" value="ISOVALERYL-COA DEHYDROGENASE, MITOCHONDRIAL-RELATED"/>
    <property type="match status" value="1"/>
</dbReference>
<dbReference type="Gene3D" id="1.10.540.10">
    <property type="entry name" value="Acyl-CoA dehydrogenase/oxidase, N-terminal domain"/>
    <property type="match status" value="1"/>
</dbReference>
<dbReference type="PATRIC" id="fig|584657.3.peg.1811"/>
<dbReference type="PIRSF" id="PIRSF016578">
    <property type="entry name" value="HsaA"/>
    <property type="match status" value="1"/>
</dbReference>
<dbReference type="AlphaFoldDB" id="W9GJ55"/>
<dbReference type="Pfam" id="PF02771">
    <property type="entry name" value="Acyl-CoA_dh_N"/>
    <property type="match status" value="1"/>
</dbReference>
<dbReference type="Pfam" id="PF00441">
    <property type="entry name" value="Acyl-CoA_dh_1"/>
    <property type="match status" value="1"/>
</dbReference>
<feature type="domain" description="Acyl-CoA oxidase/dehydrogenase middle" evidence="8">
    <location>
        <begin position="121"/>
        <end position="215"/>
    </location>
</feature>
<dbReference type="Pfam" id="PF02770">
    <property type="entry name" value="Acyl-CoA_dh_M"/>
    <property type="match status" value="1"/>
</dbReference>
<dbReference type="InterPro" id="IPR037069">
    <property type="entry name" value="AcylCoA_DH/ox_N_sf"/>
</dbReference>
<feature type="domain" description="Acyl-CoA dehydrogenase/oxidase N-terminal" evidence="9">
    <location>
        <begin position="6"/>
        <end position="115"/>
    </location>
</feature>
<reference evidence="11" key="1">
    <citation type="submission" date="2013-08" db="EMBL/GenBank/DDBJ databases">
        <title>Intrasporangium oryzae NRRL B-24470.</title>
        <authorList>
            <person name="Liu H."/>
            <person name="Wang G."/>
        </authorList>
    </citation>
    <scope>NUCLEOTIDE SEQUENCE [LARGE SCALE GENOMIC DNA]</scope>
    <source>
        <strain evidence="11">Q5-1</strain>
    </source>
</reference>
<evidence type="ECO:0000256" key="1">
    <source>
        <dbReference type="ARBA" id="ARBA00001974"/>
    </source>
</evidence>
<dbReference type="InterPro" id="IPR013786">
    <property type="entry name" value="AcylCoA_DH/ox_N"/>
</dbReference>
<evidence type="ECO:0000256" key="4">
    <source>
        <dbReference type="ARBA" id="ARBA00022827"/>
    </source>
</evidence>
<proteinExistence type="inferred from homology"/>
<dbReference type="FunFam" id="1.20.140.10:FF:000001">
    <property type="entry name" value="Acyl-CoA dehydrogenase"/>
    <property type="match status" value="1"/>
</dbReference>
<name>W9GJ55_9MICO</name>
<evidence type="ECO:0000313" key="11">
    <source>
        <dbReference type="Proteomes" id="UP000019494"/>
    </source>
</evidence>
<dbReference type="PROSITE" id="PS00072">
    <property type="entry name" value="ACYL_COA_DH_1"/>
    <property type="match status" value="1"/>
</dbReference>
<dbReference type="InterPro" id="IPR006091">
    <property type="entry name" value="Acyl-CoA_Oxase/DH_mid-dom"/>
</dbReference>
<dbReference type="GO" id="GO:0050660">
    <property type="term" value="F:flavin adenine dinucleotide binding"/>
    <property type="evidence" value="ECO:0007669"/>
    <property type="project" value="InterPro"/>
</dbReference>
<keyword evidence="4 6" id="KW-0274">FAD</keyword>
<dbReference type="Gene3D" id="1.20.140.10">
    <property type="entry name" value="Butyryl-CoA Dehydrogenase, subunit A, domain 3"/>
    <property type="match status" value="1"/>
</dbReference>
<dbReference type="Gene3D" id="2.40.110.10">
    <property type="entry name" value="Butyryl-CoA Dehydrogenase, subunit A, domain 2"/>
    <property type="match status" value="1"/>
</dbReference>
<evidence type="ECO:0000256" key="5">
    <source>
        <dbReference type="ARBA" id="ARBA00023002"/>
    </source>
</evidence>
<dbReference type="SUPFAM" id="SSF47203">
    <property type="entry name" value="Acyl-CoA dehydrogenase C-terminal domain-like"/>
    <property type="match status" value="1"/>
</dbReference>
<gene>
    <name evidence="10" type="ORF">N864_22705</name>
</gene>
<dbReference type="PANTHER" id="PTHR43884">
    <property type="entry name" value="ACYL-COA DEHYDROGENASE"/>
    <property type="match status" value="1"/>
</dbReference>
<dbReference type="GO" id="GO:0003995">
    <property type="term" value="F:acyl-CoA dehydrogenase activity"/>
    <property type="evidence" value="ECO:0007669"/>
    <property type="project" value="InterPro"/>
</dbReference>
<feature type="domain" description="Acyl-CoA dehydrogenase/oxidase C-terminal" evidence="7">
    <location>
        <begin position="229"/>
        <end position="377"/>
    </location>
</feature>
<dbReference type="SUPFAM" id="SSF56645">
    <property type="entry name" value="Acyl-CoA dehydrogenase NM domain-like"/>
    <property type="match status" value="1"/>
</dbReference>
<sequence length="386" mass="41975">MSKLSADEQDMVRLVAEFVDERVRPRVREFEAEDLYPEELIEEMKKLGFFGLLVPSEHGGVDVSTSCFAQVTAELARGWMSLAGAIGGHSVITFLVRHFGTPEQQAAYLPRMADGSLRATMALTEPSGGSDLQGMRTHADRDGDDLVITGSKTWISNAQHAGLIGLLCLTDRDAKPAHRGMSVVLVEPGEGLTISSKIPKLGYRGVEACELTFDAMRVPASAVLGGEANRGWGHMMRGLEVGRVQVAARALGVGQAALDDALTYAQTRESFGKPIWRHQSVGNLLADMATKLHAARLLTIDAAERLDEGRRADMEAGMAKLFASETAMQVALDAIRVHGGYGYSKEYDVERYFRDAPLMIVGEGTNEIQRNVIAAQLVARDKDRSM</sequence>
<evidence type="ECO:0000259" key="7">
    <source>
        <dbReference type="Pfam" id="PF00441"/>
    </source>
</evidence>
<dbReference type="InterPro" id="IPR009075">
    <property type="entry name" value="AcylCo_DH/oxidase_C"/>
</dbReference>
<evidence type="ECO:0000313" key="10">
    <source>
        <dbReference type="EMBL" id="EWT06276.1"/>
    </source>
</evidence>
<keyword evidence="11" id="KW-1185">Reference proteome</keyword>
<dbReference type="Proteomes" id="UP000019494">
    <property type="component" value="Unassembled WGS sequence"/>
</dbReference>
<evidence type="ECO:0000256" key="6">
    <source>
        <dbReference type="RuleBase" id="RU362125"/>
    </source>
</evidence>
<evidence type="ECO:0000256" key="2">
    <source>
        <dbReference type="ARBA" id="ARBA00009347"/>
    </source>
</evidence>
<organism evidence="10 11">
    <name type="scientific">Intrasporangium chromatireducens Q5-1</name>
    <dbReference type="NCBI Taxonomy" id="584657"/>
    <lineage>
        <taxon>Bacteria</taxon>
        <taxon>Bacillati</taxon>
        <taxon>Actinomycetota</taxon>
        <taxon>Actinomycetes</taxon>
        <taxon>Micrococcales</taxon>
        <taxon>Intrasporangiaceae</taxon>
        <taxon>Intrasporangium</taxon>
    </lineage>
</organism>
<comment type="similarity">
    <text evidence="2 6">Belongs to the acyl-CoA dehydrogenase family.</text>
</comment>
<comment type="cofactor">
    <cofactor evidence="1 6">
        <name>FAD</name>
        <dbReference type="ChEBI" id="CHEBI:57692"/>
    </cofactor>
</comment>